<dbReference type="EMBL" id="MT144498">
    <property type="protein sequence ID" value="QJA54341.1"/>
    <property type="molecule type" value="Genomic_DNA"/>
</dbReference>
<reference evidence="1" key="1">
    <citation type="submission" date="2020-03" db="EMBL/GenBank/DDBJ databases">
        <title>The deep terrestrial virosphere.</title>
        <authorList>
            <person name="Holmfeldt K."/>
            <person name="Nilsson E."/>
            <person name="Simone D."/>
            <person name="Lopez-Fernandez M."/>
            <person name="Wu X."/>
            <person name="de Brujin I."/>
            <person name="Lundin D."/>
            <person name="Andersson A."/>
            <person name="Bertilsson S."/>
            <person name="Dopson M."/>
        </authorList>
    </citation>
    <scope>NUCLEOTIDE SEQUENCE</scope>
    <source>
        <strain evidence="1">TM448A04631</strain>
    </source>
</reference>
<dbReference type="AlphaFoldDB" id="A0A6H2A3X1"/>
<accession>A0A6H2A3X1</accession>
<name>A0A6H2A3X1_9ZZZZ</name>
<evidence type="ECO:0000313" key="1">
    <source>
        <dbReference type="EMBL" id="QJA54341.1"/>
    </source>
</evidence>
<organism evidence="1">
    <name type="scientific">viral metagenome</name>
    <dbReference type="NCBI Taxonomy" id="1070528"/>
    <lineage>
        <taxon>unclassified sequences</taxon>
        <taxon>metagenomes</taxon>
        <taxon>organismal metagenomes</taxon>
    </lineage>
</organism>
<gene>
    <name evidence="1" type="ORF">TM448A04631_0003</name>
</gene>
<sequence length="64" mass="7567">MTQQDYVRAPEPTEKLRDEIAKLGANAYFKVWDSLTEEERDNWRFWAGKVLLALQELPNEIKIT</sequence>
<protein>
    <submittedName>
        <fullName evidence="1">Uncharacterized protein</fullName>
    </submittedName>
</protein>
<proteinExistence type="predicted"/>